<evidence type="ECO:0000256" key="4">
    <source>
        <dbReference type="ARBA" id="ARBA00022989"/>
    </source>
</evidence>
<name>A0AAD7Y1N7_9FUNG</name>
<organism evidence="7 8">
    <name type="scientific">Lichtheimia ornata</name>
    <dbReference type="NCBI Taxonomy" id="688661"/>
    <lineage>
        <taxon>Eukaryota</taxon>
        <taxon>Fungi</taxon>
        <taxon>Fungi incertae sedis</taxon>
        <taxon>Mucoromycota</taxon>
        <taxon>Mucoromycotina</taxon>
        <taxon>Mucoromycetes</taxon>
        <taxon>Mucorales</taxon>
        <taxon>Lichtheimiaceae</taxon>
        <taxon>Lichtheimia</taxon>
    </lineage>
</organism>
<evidence type="ECO:0000313" key="8">
    <source>
        <dbReference type="Proteomes" id="UP001234581"/>
    </source>
</evidence>
<comment type="caution">
    <text evidence="7">The sequence shown here is derived from an EMBL/GenBank/DDBJ whole genome shotgun (WGS) entry which is preliminary data.</text>
</comment>
<dbReference type="InterPro" id="IPR004345">
    <property type="entry name" value="TB2_DP1_HVA22"/>
</dbReference>
<dbReference type="GO" id="GO:0016020">
    <property type="term" value="C:membrane"/>
    <property type="evidence" value="ECO:0007669"/>
    <property type="project" value="UniProtKB-SubCell"/>
</dbReference>
<dbReference type="Pfam" id="PF03134">
    <property type="entry name" value="TB2_DP1_HVA22"/>
    <property type="match status" value="1"/>
</dbReference>
<sequence length="222" mass="25557">MGNNQFLQKLAVVHQATHTHTPIHDKRAATCYNYSTMTAEEPSLFTAEGAQIRLKKGLDQIDEQLGQFQYCNDFERLTGVRKSHAALGLGVLFFIMLVFNLAGQLLTHFISWVYPAYASFKAIESPQTDDDKQWLTYWTVIGFVNIIEFFADYLLFWIPFYSLTKTAFVLWLTLPRFRGAEIIYTRFLRPRLLEAQNDIDKGADRLRQKVGDAVSDITSKQD</sequence>
<keyword evidence="5 6" id="KW-0472">Membrane</keyword>
<dbReference type="GeneID" id="83209865"/>
<gene>
    <name evidence="7" type="ORF">O0I10_002448</name>
</gene>
<dbReference type="RefSeq" id="XP_058346554.1">
    <property type="nucleotide sequence ID" value="XM_058482530.1"/>
</dbReference>
<protein>
    <recommendedName>
        <fullName evidence="6">Protein YOP1</fullName>
    </recommendedName>
</protein>
<comment type="caution">
    <text evidence="6">Lacks conserved residue(s) required for the propagation of feature annotation.</text>
</comment>
<proteinExistence type="inferred from homology"/>
<evidence type="ECO:0000256" key="6">
    <source>
        <dbReference type="RuleBase" id="RU362006"/>
    </source>
</evidence>
<accession>A0AAD7Y1N7</accession>
<feature type="transmembrane region" description="Helical" evidence="6">
    <location>
        <begin position="86"/>
        <end position="114"/>
    </location>
</feature>
<dbReference type="EMBL" id="JARTCD010000007">
    <property type="protein sequence ID" value="KAJ8661641.1"/>
    <property type="molecule type" value="Genomic_DNA"/>
</dbReference>
<evidence type="ECO:0000313" key="7">
    <source>
        <dbReference type="EMBL" id="KAJ8661641.1"/>
    </source>
</evidence>
<reference evidence="7 8" key="1">
    <citation type="submission" date="2023-03" db="EMBL/GenBank/DDBJ databases">
        <title>Genome sequence of Lichtheimia ornata CBS 291.66.</title>
        <authorList>
            <person name="Mohabir J.T."/>
            <person name="Shea T.P."/>
            <person name="Kurbessoian T."/>
            <person name="Berby B."/>
            <person name="Fontaine J."/>
            <person name="Livny J."/>
            <person name="Gnirke A."/>
            <person name="Stajich J.E."/>
            <person name="Cuomo C.A."/>
        </authorList>
    </citation>
    <scope>NUCLEOTIDE SEQUENCE [LARGE SCALE GENOMIC DNA]</scope>
    <source>
        <strain evidence="7">CBS 291.66</strain>
    </source>
</reference>
<dbReference type="Proteomes" id="UP001234581">
    <property type="component" value="Unassembled WGS sequence"/>
</dbReference>
<evidence type="ECO:0000256" key="1">
    <source>
        <dbReference type="ARBA" id="ARBA00004141"/>
    </source>
</evidence>
<dbReference type="PANTHER" id="PTHR12300">
    <property type="entry name" value="HVA22-LIKE PROTEINS"/>
    <property type="match status" value="1"/>
</dbReference>
<evidence type="ECO:0000256" key="5">
    <source>
        <dbReference type="ARBA" id="ARBA00023136"/>
    </source>
</evidence>
<evidence type="ECO:0000256" key="3">
    <source>
        <dbReference type="ARBA" id="ARBA00022692"/>
    </source>
</evidence>
<dbReference type="AlphaFoldDB" id="A0AAD7Y1N7"/>
<feature type="transmembrane region" description="Helical" evidence="6">
    <location>
        <begin position="134"/>
        <end position="156"/>
    </location>
</feature>
<evidence type="ECO:0000256" key="2">
    <source>
        <dbReference type="ARBA" id="ARBA00008573"/>
    </source>
</evidence>
<keyword evidence="8" id="KW-1185">Reference proteome</keyword>
<dbReference type="PANTHER" id="PTHR12300:SF161">
    <property type="entry name" value="RECEPTOR EXPRESSION-ENHANCING PROTEIN"/>
    <property type="match status" value="1"/>
</dbReference>
<keyword evidence="4 6" id="KW-1133">Transmembrane helix</keyword>
<keyword evidence="3 6" id="KW-0812">Transmembrane</keyword>
<comment type="similarity">
    <text evidence="2 6">Belongs to the DP1 family.</text>
</comment>
<comment type="subcellular location">
    <subcellularLocation>
        <location evidence="1 6">Membrane</location>
        <topology evidence="1 6">Multi-pass membrane protein</topology>
    </subcellularLocation>
</comment>